<keyword evidence="4 7" id="KW-0812">Transmembrane</keyword>
<evidence type="ECO:0000256" key="4">
    <source>
        <dbReference type="ARBA" id="ARBA00022692"/>
    </source>
</evidence>
<dbReference type="EMBL" id="JAUDCL010000018">
    <property type="protein sequence ID" value="MDM8201705.1"/>
    <property type="molecule type" value="Genomic_DNA"/>
</dbReference>
<dbReference type="Pfam" id="PF13540">
    <property type="entry name" value="RCC1_2"/>
    <property type="match status" value="2"/>
</dbReference>
<evidence type="ECO:0000256" key="1">
    <source>
        <dbReference type="ARBA" id="ARBA00004651"/>
    </source>
</evidence>
<dbReference type="InterPro" id="IPR035906">
    <property type="entry name" value="MetI-like_sf"/>
</dbReference>
<dbReference type="CDD" id="cd06261">
    <property type="entry name" value="TM_PBP2"/>
    <property type="match status" value="1"/>
</dbReference>
<dbReference type="Pfam" id="PF12911">
    <property type="entry name" value="OppC_N"/>
    <property type="match status" value="1"/>
</dbReference>
<feature type="transmembrane region" description="Helical" evidence="7">
    <location>
        <begin position="459"/>
        <end position="478"/>
    </location>
</feature>
<comment type="similarity">
    <text evidence="7">Belongs to the binding-protein-dependent transport system permease family.</text>
</comment>
<dbReference type="SUPFAM" id="SSF50985">
    <property type="entry name" value="RCC1/BLIP-II"/>
    <property type="match status" value="1"/>
</dbReference>
<dbReference type="InterPro" id="IPR050366">
    <property type="entry name" value="BP-dependent_transpt_permease"/>
</dbReference>
<evidence type="ECO:0000256" key="2">
    <source>
        <dbReference type="ARBA" id="ARBA00022448"/>
    </source>
</evidence>
<keyword evidence="5 7" id="KW-1133">Transmembrane helix</keyword>
<dbReference type="InterPro" id="IPR009091">
    <property type="entry name" value="RCC1/BLIP-II"/>
</dbReference>
<keyword evidence="3" id="KW-1003">Cell membrane</keyword>
<dbReference type="PROSITE" id="PS50012">
    <property type="entry name" value="RCC1_3"/>
    <property type="match status" value="4"/>
</dbReference>
<dbReference type="SUPFAM" id="SSF161098">
    <property type="entry name" value="MetI-like"/>
    <property type="match status" value="1"/>
</dbReference>
<evidence type="ECO:0000256" key="7">
    <source>
        <dbReference type="RuleBase" id="RU363032"/>
    </source>
</evidence>
<dbReference type="Gene3D" id="2.130.10.30">
    <property type="entry name" value="Regulator of chromosome condensation 1/beta-lactamase-inhibitor protein II"/>
    <property type="match status" value="2"/>
</dbReference>
<accession>A0ABT7US34</accession>
<keyword evidence="2 7" id="KW-0813">Transport</keyword>
<evidence type="ECO:0000256" key="5">
    <source>
        <dbReference type="ARBA" id="ARBA00022989"/>
    </source>
</evidence>
<evidence type="ECO:0000259" key="8">
    <source>
        <dbReference type="PROSITE" id="PS50928"/>
    </source>
</evidence>
<comment type="subcellular location">
    <subcellularLocation>
        <location evidence="1 7">Cell membrane</location>
        <topology evidence="1 7">Multi-pass membrane protein</topology>
    </subcellularLocation>
</comment>
<reference evidence="9 10" key="3">
    <citation type="submission" date="2023-06" db="EMBL/GenBank/DDBJ databases">
        <authorList>
            <person name="Zeman M."/>
            <person name="Kubasova T."/>
            <person name="Jahodarova E."/>
            <person name="Nykrynova M."/>
            <person name="Rychlik I."/>
        </authorList>
    </citation>
    <scope>NUCLEOTIDE SEQUENCE [LARGE SCALE GENOMIC DNA]</scope>
    <source>
        <strain evidence="9 10">ET340</strain>
    </source>
</reference>
<keyword evidence="10" id="KW-1185">Reference proteome</keyword>
<evidence type="ECO:0000256" key="3">
    <source>
        <dbReference type="ARBA" id="ARBA00022475"/>
    </source>
</evidence>
<dbReference type="Gene3D" id="1.10.3720.10">
    <property type="entry name" value="MetI-like"/>
    <property type="match status" value="1"/>
</dbReference>
<reference evidence="9 10" key="1">
    <citation type="submission" date="2023-06" db="EMBL/GenBank/DDBJ databases">
        <title>Identification and characterization of horizontal gene transfer across gut microbiota members of farm animals based on homology search.</title>
        <authorList>
            <person name="Schwarzerova J."/>
            <person name="Nykrynova M."/>
            <person name="Jureckova K."/>
            <person name="Cejkova D."/>
            <person name="Rychlik I."/>
        </authorList>
    </citation>
    <scope>NUCLEOTIDE SEQUENCE [LARGE SCALE GENOMIC DNA]</scope>
    <source>
        <strain evidence="9 10">ET340</strain>
    </source>
</reference>
<protein>
    <submittedName>
        <fullName evidence="9">ABC transporter permease subunit</fullName>
    </submittedName>
</protein>
<keyword evidence="6 7" id="KW-0472">Membrane</keyword>
<proteinExistence type="inferred from homology"/>
<dbReference type="RefSeq" id="WP_289600194.1">
    <property type="nucleotide sequence ID" value="NZ_JAUDCL010000018.1"/>
</dbReference>
<dbReference type="InterPro" id="IPR000515">
    <property type="entry name" value="MetI-like"/>
</dbReference>
<dbReference type="PANTHER" id="PTHR43386:SF1">
    <property type="entry name" value="D,D-DIPEPTIDE TRANSPORT SYSTEM PERMEASE PROTEIN DDPC-RELATED"/>
    <property type="match status" value="1"/>
</dbReference>
<dbReference type="InterPro" id="IPR025966">
    <property type="entry name" value="OppC_N"/>
</dbReference>
<name>A0ABT7US34_9FIRM</name>
<dbReference type="InterPro" id="IPR000408">
    <property type="entry name" value="Reg_chr_condens"/>
</dbReference>
<comment type="caution">
    <text evidence="9">The sequence shown here is derived from an EMBL/GenBank/DDBJ whole genome shotgun (WGS) entry which is preliminary data.</text>
</comment>
<gene>
    <name evidence="9" type="ORF">QUW08_10460</name>
</gene>
<dbReference type="Proteomes" id="UP001529380">
    <property type="component" value="Unassembled WGS sequence"/>
</dbReference>
<feature type="transmembrane region" description="Helical" evidence="7">
    <location>
        <begin position="394"/>
        <end position="417"/>
    </location>
</feature>
<dbReference type="PROSITE" id="PS50928">
    <property type="entry name" value="ABC_TM1"/>
    <property type="match status" value="1"/>
</dbReference>
<reference evidence="10" key="2">
    <citation type="submission" date="2023-06" db="EMBL/GenBank/DDBJ databases">
        <title>Identification and characterization of horizontal gene transfer across gut microbiota members of farm animals based on homology search.</title>
        <authorList>
            <person name="Zeman M."/>
            <person name="Kubasova T."/>
            <person name="Jahodarova E."/>
            <person name="Nykrynova M."/>
            <person name="Rychlik I."/>
        </authorList>
    </citation>
    <scope>NUCLEOTIDE SEQUENCE [LARGE SCALE GENOMIC DNA]</scope>
    <source>
        <strain evidence="10">ET340</strain>
    </source>
</reference>
<feature type="transmembrane region" description="Helical" evidence="7">
    <location>
        <begin position="429"/>
        <end position="453"/>
    </location>
</feature>
<feature type="transmembrane region" description="Helical" evidence="7">
    <location>
        <begin position="48"/>
        <end position="70"/>
    </location>
</feature>
<feature type="domain" description="ABC transmembrane type-1" evidence="8">
    <location>
        <begin position="390"/>
        <end position="587"/>
    </location>
</feature>
<dbReference type="Pfam" id="PF00528">
    <property type="entry name" value="BPD_transp_1"/>
    <property type="match status" value="1"/>
</dbReference>
<evidence type="ECO:0000313" key="10">
    <source>
        <dbReference type="Proteomes" id="UP001529380"/>
    </source>
</evidence>
<evidence type="ECO:0000256" key="6">
    <source>
        <dbReference type="ARBA" id="ARBA00023136"/>
    </source>
</evidence>
<sequence>MRKNKKNKRSTAAMSAQRMLLGGLPQEEEEVLQSPLQMVISSFVRDKIAMTGVILFTFIFLCCVFLPFFFPIDLYYQDVTQANVAPGFGMLKVPAQLKNNAQDLSVGSSFSVGLDKDGNVYEWGTFPNAKLKNIPSASETGKLVQISAGLDHVLAVNEDGQIFTWGNDRMGLATIPMELRTGGNDIKQILAGYQISLVLTEDGEMYNWGSDYLLSITYPEGVQGNIDKFAANTNIVLALTKDGQVVPLTNKPSAYTNIPEEIQGNVVDLALTDEAVAAVTSDGRVYTWGNNIKKGLNVPEEIQGQVASVSSGRYHFTAVLKDGTLCSWGDNTHGQANAPQGVTVSSVDSGYYANYAITEDGSVIAWGLKGYLMGTDALGRDLFRRMLVGGRMTMTVGAIAVIISSIIGIAVGGISGYKGGKIDNLLMRLTEIVSSIPFLPFCIILSSILGNSISETQRIILIMCILGLLSWPGIARLVRGSVLAEREQEFVTAAKSLGVKEFGIIFRHILPNIITVIIVNATLNFATCMLTESSLSFIGFGVNEPNATWGNMLTGAQNGQVIENYWWRWAFPALMLGICTISINCIGDGLRDAIDPKSKER</sequence>
<evidence type="ECO:0000313" key="9">
    <source>
        <dbReference type="EMBL" id="MDM8201705.1"/>
    </source>
</evidence>
<organism evidence="9 10">
    <name type="scientific">Allofournierella massiliensis</name>
    <dbReference type="NCBI Taxonomy" id="1650663"/>
    <lineage>
        <taxon>Bacteria</taxon>
        <taxon>Bacillati</taxon>
        <taxon>Bacillota</taxon>
        <taxon>Clostridia</taxon>
        <taxon>Eubacteriales</taxon>
        <taxon>Oscillospiraceae</taxon>
        <taxon>Allofournierella</taxon>
    </lineage>
</organism>
<dbReference type="PANTHER" id="PTHR43386">
    <property type="entry name" value="OLIGOPEPTIDE TRANSPORT SYSTEM PERMEASE PROTEIN APPC"/>
    <property type="match status" value="1"/>
</dbReference>